<dbReference type="SUPFAM" id="SSF54913">
    <property type="entry name" value="GlnB-like"/>
    <property type="match status" value="1"/>
</dbReference>
<evidence type="ECO:0000313" key="1">
    <source>
        <dbReference type="EMBL" id="NJX15576.1"/>
    </source>
</evidence>
<organism evidence="1 2">
    <name type="scientific">Tamlana crocina</name>
    <dbReference type="NCBI Taxonomy" id="393006"/>
    <lineage>
        <taxon>Bacteria</taxon>
        <taxon>Pseudomonadati</taxon>
        <taxon>Bacteroidota</taxon>
        <taxon>Flavobacteriia</taxon>
        <taxon>Flavobacteriales</taxon>
        <taxon>Flavobacteriaceae</taxon>
        <taxon>Tamlana</taxon>
    </lineage>
</organism>
<gene>
    <name evidence="1" type="ORF">HC176_08740</name>
</gene>
<dbReference type="RefSeq" id="WP_167917815.1">
    <property type="nucleotide sequence ID" value="NZ_JAAVJS010000010.1"/>
</dbReference>
<name>A0ABX1DED7_9FLAO</name>
<accession>A0ABX1DED7</accession>
<keyword evidence="2" id="KW-1185">Reference proteome</keyword>
<proteinExistence type="predicted"/>
<comment type="caution">
    <text evidence="1">The sequence shown here is derived from an EMBL/GenBank/DDBJ whole genome shotgun (WGS) entry which is preliminary data.</text>
</comment>
<dbReference type="InterPro" id="IPR011322">
    <property type="entry name" value="N-reg_PII-like_a/b"/>
</dbReference>
<sequence length="76" mass="8430">MSNYIKIFTGDYAMVQRIVAALENEDIIPVVKDESDYGLAPIFGSTNASLHQISVHKDEIEKALPIVEHLTSELEA</sequence>
<evidence type="ECO:0000313" key="2">
    <source>
        <dbReference type="Proteomes" id="UP000760545"/>
    </source>
</evidence>
<reference evidence="1 2" key="1">
    <citation type="submission" date="2020-03" db="EMBL/GenBank/DDBJ databases">
        <title>Tamlana sp. nov, isolated from XXX.</title>
        <authorList>
            <person name="Cao W.R."/>
        </authorList>
    </citation>
    <scope>NUCLEOTIDE SEQUENCE [LARGE SCALE GENOMIC DNA]</scope>
    <source>
        <strain evidence="1 2">HST1-43</strain>
    </source>
</reference>
<dbReference type="Proteomes" id="UP000760545">
    <property type="component" value="Unassembled WGS sequence"/>
</dbReference>
<dbReference type="EMBL" id="JAAVJS010000010">
    <property type="protein sequence ID" value="NJX15576.1"/>
    <property type="molecule type" value="Genomic_DNA"/>
</dbReference>
<protein>
    <submittedName>
        <fullName evidence="1">DUF2007 domain-containing protein</fullName>
    </submittedName>
</protein>